<accession>A0A2A2D1G3</accession>
<keyword evidence="2" id="KW-1185">Reference proteome</keyword>
<dbReference type="AlphaFoldDB" id="A0A2A2D1G3"/>
<sequence length="283" mass="30739">MPVETSCTVCACPARADLEADVRSGALGLGAAAVAHRLPAAAVRRHFQHCLDDNQEHDQDEPVTVTPVNVLALVLEGTAHAQHAVRTAGSEETRIVALRTLGDYLTLLERVAGSARSWAAEEETRADFADRMAPPPTVNVFSELPPNWCEPGSPAWERWREAGPRRHMADLLGRLGVAGAYSLTQDEAVRLWDLMVSLSPDPPDGRMETDEEFAQELAGEAVIRDCALTVLGDRGMAECPLETVLSGQARWHLPDDEQRAERVLTLALEMIAEAREATRPSGA</sequence>
<dbReference type="RefSeq" id="WP_095584136.1">
    <property type="nucleotide sequence ID" value="NZ_JAJQQR010000017.1"/>
</dbReference>
<protein>
    <submittedName>
        <fullName evidence="1">Uncharacterized protein</fullName>
    </submittedName>
</protein>
<organism evidence="1 2">
    <name type="scientific">Streptomyces albireticuli</name>
    <dbReference type="NCBI Taxonomy" id="1940"/>
    <lineage>
        <taxon>Bacteria</taxon>
        <taxon>Bacillati</taxon>
        <taxon>Actinomycetota</taxon>
        <taxon>Actinomycetes</taxon>
        <taxon>Kitasatosporales</taxon>
        <taxon>Streptomycetaceae</taxon>
        <taxon>Streptomyces</taxon>
    </lineage>
</organism>
<dbReference type="EMBL" id="NSJV01000569">
    <property type="protein sequence ID" value="PAU45297.1"/>
    <property type="molecule type" value="Genomic_DNA"/>
</dbReference>
<evidence type="ECO:0000313" key="2">
    <source>
        <dbReference type="Proteomes" id="UP000218944"/>
    </source>
</evidence>
<comment type="caution">
    <text evidence="1">The sequence shown here is derived from an EMBL/GenBank/DDBJ whole genome shotgun (WGS) entry which is preliminary data.</text>
</comment>
<gene>
    <name evidence="1" type="ORF">CK936_30250</name>
</gene>
<evidence type="ECO:0000313" key="1">
    <source>
        <dbReference type="EMBL" id="PAU45297.1"/>
    </source>
</evidence>
<dbReference type="Proteomes" id="UP000218944">
    <property type="component" value="Unassembled WGS sequence"/>
</dbReference>
<proteinExistence type="predicted"/>
<name>A0A2A2D1G3_9ACTN</name>
<reference evidence="1 2" key="1">
    <citation type="submission" date="2017-08" db="EMBL/GenBank/DDBJ databases">
        <title>Genome sequence of Streptomyces albireticuli NRRL B-1670.</title>
        <authorList>
            <person name="Graham D.E."/>
            <person name="Mahan K.M."/>
            <person name="Klingeman D.M."/>
            <person name="Hettich R.L."/>
            <person name="Parry R.J."/>
            <person name="Spain J.C."/>
        </authorList>
    </citation>
    <scope>NUCLEOTIDE SEQUENCE [LARGE SCALE GENOMIC DNA]</scope>
    <source>
        <strain evidence="1 2">NRRL B-1670</strain>
    </source>
</reference>